<reference evidence="2 3" key="1">
    <citation type="submission" date="2019-11" db="EMBL/GenBank/DDBJ databases">
        <title>Draft Whole-Genome sequence of the marine photosynthetic bacterium Rhodovulum strictum DSM 11289.</title>
        <authorList>
            <person name="Kyndt J.A."/>
            <person name="Meyer T.E."/>
        </authorList>
    </citation>
    <scope>NUCLEOTIDE SEQUENCE [LARGE SCALE GENOMIC DNA]</scope>
    <source>
        <strain evidence="2 3">DSM 11289</strain>
    </source>
</reference>
<sequence length="200" mass="20486">MEIALAIGLGALFGLMLERIGATDPNWVGRMLSLVNMHLMKTILVAIGTASILMFGGQMLGLVEVGHMSVKEVHVGVLLGGAILGIGWAMSGYCPGTGVCAAATGRFDALFFIVGGLVGAGAYALSHPFWENIGFLNGEKWTIGAIPGSNYPAALPDLPITGDVIGIGIGVVLILVAILLPRRLSGKGAPAGEAQPEPAE</sequence>
<feature type="transmembrane region" description="Helical" evidence="1">
    <location>
        <begin position="75"/>
        <end position="93"/>
    </location>
</feature>
<dbReference type="Proteomes" id="UP000466730">
    <property type="component" value="Unassembled WGS sequence"/>
</dbReference>
<evidence type="ECO:0000313" key="3">
    <source>
        <dbReference type="Proteomes" id="UP000466730"/>
    </source>
</evidence>
<keyword evidence="1" id="KW-0812">Transmembrane</keyword>
<gene>
    <name evidence="2" type="ORF">GH815_03000</name>
</gene>
<dbReference type="EMBL" id="WJPO01000003">
    <property type="protein sequence ID" value="MRH19951.1"/>
    <property type="molecule type" value="Genomic_DNA"/>
</dbReference>
<keyword evidence="1" id="KW-1133">Transmembrane helix</keyword>
<dbReference type="OrthoDB" id="8444739at2"/>
<feature type="transmembrane region" description="Helical" evidence="1">
    <location>
        <begin position="43"/>
        <end position="63"/>
    </location>
</feature>
<evidence type="ECO:0000313" key="2">
    <source>
        <dbReference type="EMBL" id="MRH19951.1"/>
    </source>
</evidence>
<organism evidence="2 3">
    <name type="scientific">Rhodovulum strictum</name>
    <dbReference type="NCBI Taxonomy" id="58314"/>
    <lineage>
        <taxon>Bacteria</taxon>
        <taxon>Pseudomonadati</taxon>
        <taxon>Pseudomonadota</taxon>
        <taxon>Alphaproteobacteria</taxon>
        <taxon>Rhodobacterales</taxon>
        <taxon>Paracoccaceae</taxon>
        <taxon>Rhodovulum</taxon>
    </lineage>
</organism>
<keyword evidence="3" id="KW-1185">Reference proteome</keyword>
<dbReference type="RefSeq" id="WP_153747273.1">
    <property type="nucleotide sequence ID" value="NZ_BAAADI010000006.1"/>
</dbReference>
<protein>
    <submittedName>
        <fullName evidence="2">YeeE/YedE family protein</fullName>
    </submittedName>
</protein>
<accession>A0A844B1F4</accession>
<proteinExistence type="predicted"/>
<comment type="caution">
    <text evidence="2">The sequence shown here is derived from an EMBL/GenBank/DDBJ whole genome shotgun (WGS) entry which is preliminary data.</text>
</comment>
<dbReference type="Pfam" id="PF04143">
    <property type="entry name" value="Sulf_transp"/>
    <property type="match status" value="1"/>
</dbReference>
<feature type="transmembrane region" description="Helical" evidence="1">
    <location>
        <begin position="160"/>
        <end position="180"/>
    </location>
</feature>
<dbReference type="AlphaFoldDB" id="A0A844B1F4"/>
<keyword evidence="1" id="KW-0472">Membrane</keyword>
<dbReference type="InterPro" id="IPR007272">
    <property type="entry name" value="Sulf_transp_TsuA/YedE"/>
</dbReference>
<name>A0A844B1F4_9RHOB</name>
<evidence type="ECO:0000256" key="1">
    <source>
        <dbReference type="SAM" id="Phobius"/>
    </source>
</evidence>